<evidence type="ECO:0000256" key="5">
    <source>
        <dbReference type="ARBA" id="ARBA00022723"/>
    </source>
</evidence>
<dbReference type="GO" id="GO:0005506">
    <property type="term" value="F:iron ion binding"/>
    <property type="evidence" value="ECO:0007669"/>
    <property type="project" value="InterPro"/>
</dbReference>
<dbReference type="PANTHER" id="PTHR24291">
    <property type="entry name" value="CYTOCHROME P450 FAMILY 4"/>
    <property type="match status" value="1"/>
</dbReference>
<feature type="binding site" description="axial binding residue" evidence="9">
    <location>
        <position position="369"/>
    </location>
    <ligand>
        <name>heme</name>
        <dbReference type="ChEBI" id="CHEBI:30413"/>
    </ligand>
    <ligandPart>
        <name>Fe</name>
        <dbReference type="ChEBI" id="CHEBI:18248"/>
    </ligandPart>
</feature>
<evidence type="ECO:0000313" key="14">
    <source>
        <dbReference type="Proteomes" id="UP000494256"/>
    </source>
</evidence>
<evidence type="ECO:0000313" key="11">
    <source>
        <dbReference type="EMBL" id="CAB3244164.1"/>
    </source>
</evidence>
<dbReference type="PROSITE" id="PS00086">
    <property type="entry name" value="CYTOCHROME_P450"/>
    <property type="match status" value="1"/>
</dbReference>
<comment type="cofactor">
    <cofactor evidence="1 9">
        <name>heme</name>
        <dbReference type="ChEBI" id="CHEBI:30413"/>
    </cofactor>
</comment>
<dbReference type="Proteomes" id="UP000494106">
    <property type="component" value="Unassembled WGS sequence"/>
</dbReference>
<dbReference type="InterPro" id="IPR002401">
    <property type="entry name" value="Cyt_P450_E_grp-I"/>
</dbReference>
<evidence type="ECO:0000313" key="13">
    <source>
        <dbReference type="Proteomes" id="UP000494106"/>
    </source>
</evidence>
<dbReference type="PRINTS" id="PR00463">
    <property type="entry name" value="EP450I"/>
</dbReference>
<reference evidence="13 14" key="1">
    <citation type="submission" date="2020-04" db="EMBL/GenBank/DDBJ databases">
        <authorList>
            <person name="Wallbank WR R."/>
            <person name="Pardo Diaz C."/>
            <person name="Kozak K."/>
            <person name="Martin S."/>
            <person name="Jiggins C."/>
            <person name="Moest M."/>
            <person name="Warren A I."/>
            <person name="Byers J.R.P. K."/>
            <person name="Montejo-Kovacevich G."/>
            <person name="Yen C E."/>
        </authorList>
    </citation>
    <scope>NUCLEOTIDE SEQUENCE [LARGE SCALE GENOMIC DNA]</scope>
</reference>
<evidence type="ECO:0000256" key="1">
    <source>
        <dbReference type="ARBA" id="ARBA00001971"/>
    </source>
</evidence>
<dbReference type="GO" id="GO:0020037">
    <property type="term" value="F:heme binding"/>
    <property type="evidence" value="ECO:0007669"/>
    <property type="project" value="InterPro"/>
</dbReference>
<comment type="caution">
    <text evidence="12">The sequence shown here is derived from an EMBL/GenBank/DDBJ whole genome shotgun (WGS) entry which is preliminary data.</text>
</comment>
<dbReference type="GO" id="GO:0016705">
    <property type="term" value="F:oxidoreductase activity, acting on paired donors, with incorporation or reduction of molecular oxygen"/>
    <property type="evidence" value="ECO:0007669"/>
    <property type="project" value="InterPro"/>
</dbReference>
<dbReference type="InterPro" id="IPR036396">
    <property type="entry name" value="Cyt_P450_sf"/>
</dbReference>
<dbReference type="Proteomes" id="UP000494256">
    <property type="component" value="Unassembled WGS sequence"/>
</dbReference>
<evidence type="ECO:0000256" key="6">
    <source>
        <dbReference type="ARBA" id="ARBA00023002"/>
    </source>
</evidence>
<evidence type="ECO:0000256" key="9">
    <source>
        <dbReference type="PIRSR" id="PIRSR602401-1"/>
    </source>
</evidence>
<evidence type="ECO:0000256" key="8">
    <source>
        <dbReference type="ARBA" id="ARBA00023033"/>
    </source>
</evidence>
<dbReference type="AlphaFoldDB" id="A0A8S1B772"/>
<keyword evidence="7 9" id="KW-0408">Iron</keyword>
<dbReference type="InterPro" id="IPR050196">
    <property type="entry name" value="Cytochrome_P450_Monoox"/>
</dbReference>
<gene>
    <name evidence="12" type="ORF">APLA_LOCUS14504</name>
    <name evidence="11" type="ORF">APLA_LOCUS9834</name>
</gene>
<keyword evidence="4 9" id="KW-0349">Heme</keyword>
<keyword evidence="5 9" id="KW-0479">Metal-binding</keyword>
<evidence type="ECO:0000256" key="2">
    <source>
        <dbReference type="ARBA" id="ARBA00003690"/>
    </source>
</evidence>
<dbReference type="Gene3D" id="1.10.630.10">
    <property type="entry name" value="Cytochrome P450"/>
    <property type="match status" value="1"/>
</dbReference>
<organism evidence="12 14">
    <name type="scientific">Arctia plantaginis</name>
    <name type="common">Wood tiger moth</name>
    <name type="synonym">Phalaena plantaginis</name>
    <dbReference type="NCBI Taxonomy" id="874455"/>
    <lineage>
        <taxon>Eukaryota</taxon>
        <taxon>Metazoa</taxon>
        <taxon>Ecdysozoa</taxon>
        <taxon>Arthropoda</taxon>
        <taxon>Hexapoda</taxon>
        <taxon>Insecta</taxon>
        <taxon>Pterygota</taxon>
        <taxon>Neoptera</taxon>
        <taxon>Endopterygota</taxon>
        <taxon>Lepidoptera</taxon>
        <taxon>Glossata</taxon>
        <taxon>Ditrysia</taxon>
        <taxon>Noctuoidea</taxon>
        <taxon>Erebidae</taxon>
        <taxon>Arctiinae</taxon>
        <taxon>Arctia</taxon>
    </lineage>
</organism>
<evidence type="ECO:0000256" key="10">
    <source>
        <dbReference type="RuleBase" id="RU000461"/>
    </source>
</evidence>
<dbReference type="PANTHER" id="PTHR24291:SF105">
    <property type="entry name" value="CYTOCHROME P450 4P1-RELATED"/>
    <property type="match status" value="1"/>
</dbReference>
<protein>
    <recommendedName>
        <fullName evidence="15">Cytochrome P450</fullName>
    </recommendedName>
</protein>
<comment type="function">
    <text evidence="2">May be involved in the metabolism of insect hormones and in the breakdown of synthetic insecticides.</text>
</comment>
<dbReference type="CDD" id="cd20628">
    <property type="entry name" value="CYP4"/>
    <property type="match status" value="1"/>
</dbReference>
<keyword evidence="13" id="KW-1185">Reference proteome</keyword>
<proteinExistence type="inferred from homology"/>
<evidence type="ECO:0000256" key="7">
    <source>
        <dbReference type="ARBA" id="ARBA00023004"/>
    </source>
</evidence>
<accession>A0A8S1B772</accession>
<dbReference type="GO" id="GO:0004497">
    <property type="term" value="F:monooxygenase activity"/>
    <property type="evidence" value="ECO:0007669"/>
    <property type="project" value="UniProtKB-KW"/>
</dbReference>
<dbReference type="OrthoDB" id="1470350at2759"/>
<evidence type="ECO:0008006" key="15">
    <source>
        <dbReference type="Google" id="ProtNLM"/>
    </source>
</evidence>
<sequence length="423" mass="48536">MKHRVLHIIRPSDIEVVMSHSKNISKSLVYEFLKDWLGNGLLLSTGAHWHKRRKILTPAFHFNILKNFLTVMDEKNRELVSLLKEKKGAAVDIVPIISDFTLFTICETAMGTKLDNDQSEATVAYKDAIVHIGLLILIRVTKIWMWTEFVFKNTATGKQFYKILDTVRSFADNVIKDRKAQFKQNKIAEVSADTDVGTKRRLAMLDLLLEAEGKGEIDIEGIRDEVNTFMFEGHDTTAIAITFGLMLLADHEDVQDRIYWELQSVLNNTDRSPTMSDLADMKYMEAVIKEILRLYPSVPFIGRQIDEDFVLDGLLVKAGTTIDMHIYELHHREDLFPDAEAFKPERFLPGSELKHPFSYVPFSAGPRNCIGQRFAMQELKSAFCEIIRNFRLEPKVKGARPRVIADLVMRPVEPILIKFIPRK</sequence>
<evidence type="ECO:0000313" key="12">
    <source>
        <dbReference type="EMBL" id="CAB3253947.1"/>
    </source>
</evidence>
<dbReference type="Pfam" id="PF00067">
    <property type="entry name" value="p450"/>
    <property type="match status" value="1"/>
</dbReference>
<dbReference type="InterPro" id="IPR001128">
    <property type="entry name" value="Cyt_P450"/>
</dbReference>
<dbReference type="InterPro" id="IPR017972">
    <property type="entry name" value="Cyt_P450_CS"/>
</dbReference>
<dbReference type="EMBL" id="CADEBC010000520">
    <property type="protein sequence ID" value="CAB3244164.1"/>
    <property type="molecule type" value="Genomic_DNA"/>
</dbReference>
<keyword evidence="6 10" id="KW-0560">Oxidoreductase</keyword>
<dbReference type="EMBL" id="CADEBD010000393">
    <property type="protein sequence ID" value="CAB3253947.1"/>
    <property type="molecule type" value="Genomic_DNA"/>
</dbReference>
<comment type="similarity">
    <text evidence="3 10">Belongs to the cytochrome P450 family.</text>
</comment>
<evidence type="ECO:0000256" key="3">
    <source>
        <dbReference type="ARBA" id="ARBA00010617"/>
    </source>
</evidence>
<name>A0A8S1B772_ARCPL</name>
<evidence type="ECO:0000256" key="4">
    <source>
        <dbReference type="ARBA" id="ARBA00022617"/>
    </source>
</evidence>
<keyword evidence="8 10" id="KW-0503">Monooxygenase</keyword>
<dbReference type="SUPFAM" id="SSF48264">
    <property type="entry name" value="Cytochrome P450"/>
    <property type="match status" value="1"/>
</dbReference>
<dbReference type="PRINTS" id="PR00385">
    <property type="entry name" value="P450"/>
</dbReference>